<keyword evidence="5 6" id="KW-0472">Membrane</keyword>
<feature type="transmembrane region" description="Helical" evidence="6">
    <location>
        <begin position="257"/>
        <end position="276"/>
    </location>
</feature>
<dbReference type="Gene3D" id="1.20.81.30">
    <property type="entry name" value="Type II secretion system (T2SS), domain F"/>
    <property type="match status" value="1"/>
</dbReference>
<keyword evidence="4 6" id="KW-1133">Transmembrane helix</keyword>
<feature type="transmembrane region" description="Helical" evidence="6">
    <location>
        <begin position="90"/>
        <end position="109"/>
    </location>
</feature>
<dbReference type="GO" id="GO:0005886">
    <property type="term" value="C:plasma membrane"/>
    <property type="evidence" value="ECO:0007669"/>
    <property type="project" value="UniProtKB-SubCell"/>
</dbReference>
<dbReference type="InterPro" id="IPR018076">
    <property type="entry name" value="T2SS_GspF_dom"/>
</dbReference>
<keyword evidence="3 6" id="KW-0812">Transmembrane</keyword>
<reference evidence="8 9" key="1">
    <citation type="submission" date="2020-08" db="EMBL/GenBank/DDBJ databases">
        <title>Genomic Encyclopedia of Type Strains, Phase IV (KMG-IV): sequencing the most valuable type-strain genomes for metagenomic binning, comparative biology and taxonomic classification.</title>
        <authorList>
            <person name="Goeker M."/>
        </authorList>
    </citation>
    <scope>NUCLEOTIDE SEQUENCE [LARGE SCALE GENOMIC DNA]</scope>
    <source>
        <strain evidence="8 9">DSM 17454</strain>
    </source>
</reference>
<feature type="domain" description="Type II secretion system protein GspF" evidence="7">
    <location>
        <begin position="149"/>
        <end position="273"/>
    </location>
</feature>
<dbReference type="RefSeq" id="WP_184774556.1">
    <property type="nucleotide sequence ID" value="NZ_JACHGI010000029.1"/>
</dbReference>
<evidence type="ECO:0000256" key="1">
    <source>
        <dbReference type="ARBA" id="ARBA00004651"/>
    </source>
</evidence>
<comment type="caution">
    <text evidence="8">The sequence shown here is derived from an EMBL/GenBank/DDBJ whole genome shotgun (WGS) entry which is preliminary data.</text>
</comment>
<dbReference type="EMBL" id="JACHGI010000029">
    <property type="protein sequence ID" value="MBB6470390.1"/>
    <property type="molecule type" value="Genomic_DNA"/>
</dbReference>
<dbReference type="Pfam" id="PF00482">
    <property type="entry name" value="T2SSF"/>
    <property type="match status" value="1"/>
</dbReference>
<keyword evidence="2" id="KW-1003">Cell membrane</keyword>
<feature type="transmembrane region" description="Helical" evidence="6">
    <location>
        <begin position="6"/>
        <end position="22"/>
    </location>
</feature>
<evidence type="ECO:0000256" key="6">
    <source>
        <dbReference type="SAM" id="Phobius"/>
    </source>
</evidence>
<dbReference type="PANTHER" id="PTHR35007:SF1">
    <property type="entry name" value="PILUS ASSEMBLY PROTEIN"/>
    <property type="match status" value="1"/>
</dbReference>
<dbReference type="AlphaFoldDB" id="A0A8E1WMJ2"/>
<dbReference type="PANTHER" id="PTHR35007">
    <property type="entry name" value="INTEGRAL MEMBRANE PROTEIN-RELATED"/>
    <property type="match status" value="1"/>
</dbReference>
<evidence type="ECO:0000256" key="2">
    <source>
        <dbReference type="ARBA" id="ARBA00022475"/>
    </source>
</evidence>
<evidence type="ECO:0000256" key="4">
    <source>
        <dbReference type="ARBA" id="ARBA00022989"/>
    </source>
</evidence>
<feature type="transmembrane region" description="Helical" evidence="6">
    <location>
        <begin position="115"/>
        <end position="131"/>
    </location>
</feature>
<evidence type="ECO:0000256" key="3">
    <source>
        <dbReference type="ARBA" id="ARBA00022692"/>
    </source>
</evidence>
<evidence type="ECO:0000259" key="7">
    <source>
        <dbReference type="Pfam" id="PF00482"/>
    </source>
</evidence>
<evidence type="ECO:0000256" key="5">
    <source>
        <dbReference type="ARBA" id="ARBA00023136"/>
    </source>
</evidence>
<comment type="subcellular location">
    <subcellularLocation>
        <location evidence="1">Cell membrane</location>
        <topology evidence="1">Multi-pass membrane protein</topology>
    </subcellularLocation>
</comment>
<evidence type="ECO:0000313" key="9">
    <source>
        <dbReference type="Proteomes" id="UP000532373"/>
    </source>
</evidence>
<organism evidence="8 9">
    <name type="scientific">Aminobacter carboxidus</name>
    <dbReference type="NCBI Taxonomy" id="376165"/>
    <lineage>
        <taxon>Bacteria</taxon>
        <taxon>Pseudomonadati</taxon>
        <taxon>Pseudomonadota</taxon>
        <taxon>Alphaproteobacteria</taxon>
        <taxon>Hyphomicrobiales</taxon>
        <taxon>Phyllobacteriaceae</taxon>
        <taxon>Aminobacter</taxon>
    </lineage>
</organism>
<proteinExistence type="predicted"/>
<gene>
    <name evidence="8" type="ORF">HNQ96_006288</name>
</gene>
<dbReference type="Proteomes" id="UP000532373">
    <property type="component" value="Unassembled WGS sequence"/>
</dbReference>
<sequence length="316" mass="35570">MQTTLIYLAVFLAVLVLADTFQRSMRNALERKKFINYRLSLIERDVDRKVIYRQMLKERGIGSRQQQASLEPLRRYIAQSGIRYEGVRSTAYLIALILVLFAMWTFIGFSTLPSFLFALPTSVVSVAAYIARKRSKRIKKFLVQFPDALEVIVRSLAAGHPLPVSISLVAREMPDPIGSEFGILTDELTYGTDVDAGTRNMATRVGAEELSLLAISLTVQRSAGGNLAEILTNLADMVRKRVMMKAKIKAISAEGRMTSWFMLCFPFALYGIINFLQPRYFEPIWESGNGPIFLTAAGVMMVIGMLILRKIVNFDY</sequence>
<feature type="transmembrane region" description="Helical" evidence="6">
    <location>
        <begin position="288"/>
        <end position="308"/>
    </location>
</feature>
<dbReference type="InterPro" id="IPR042094">
    <property type="entry name" value="T2SS_GspF_sf"/>
</dbReference>
<accession>A0A8E1WMJ2</accession>
<evidence type="ECO:0000313" key="8">
    <source>
        <dbReference type="EMBL" id="MBB6470390.1"/>
    </source>
</evidence>
<name>A0A8E1WMJ2_9HYPH</name>
<protein>
    <submittedName>
        <fullName evidence="8">Tight adherence protein B</fullName>
    </submittedName>
</protein>